<protein>
    <submittedName>
        <fullName evidence="1">Uncharacterized protein</fullName>
    </submittedName>
</protein>
<dbReference type="Proteomes" id="UP000006038">
    <property type="component" value="Chromosome 3"/>
</dbReference>
<reference evidence="1" key="2">
    <citation type="submission" date="2013-04" db="UniProtKB">
        <authorList>
            <consortium name="EnsemblPlants"/>
        </authorList>
    </citation>
    <scope>IDENTIFICATION</scope>
</reference>
<dbReference type="AlphaFoldDB" id="J3LLW5"/>
<evidence type="ECO:0000313" key="1">
    <source>
        <dbReference type="EnsemblPlants" id="OB03G20410.1"/>
    </source>
</evidence>
<accession>J3LLW5</accession>
<evidence type="ECO:0000313" key="2">
    <source>
        <dbReference type="Proteomes" id="UP000006038"/>
    </source>
</evidence>
<organism evidence="1">
    <name type="scientific">Oryza brachyantha</name>
    <name type="common">malo sina</name>
    <dbReference type="NCBI Taxonomy" id="4533"/>
    <lineage>
        <taxon>Eukaryota</taxon>
        <taxon>Viridiplantae</taxon>
        <taxon>Streptophyta</taxon>
        <taxon>Embryophyta</taxon>
        <taxon>Tracheophyta</taxon>
        <taxon>Spermatophyta</taxon>
        <taxon>Magnoliopsida</taxon>
        <taxon>Liliopsida</taxon>
        <taxon>Poales</taxon>
        <taxon>Poaceae</taxon>
        <taxon>BOP clade</taxon>
        <taxon>Oryzoideae</taxon>
        <taxon>Oryzeae</taxon>
        <taxon>Oryzinae</taxon>
        <taxon>Oryza</taxon>
    </lineage>
</organism>
<dbReference type="EnsemblPlants" id="OB03G20410.1">
    <property type="protein sequence ID" value="OB03G20410.1"/>
    <property type="gene ID" value="OB03G20410"/>
</dbReference>
<reference evidence="1" key="1">
    <citation type="journal article" date="2013" name="Nat. Commun.">
        <title>Whole-genome sequencing of Oryza brachyantha reveals mechanisms underlying Oryza genome evolution.</title>
        <authorList>
            <person name="Chen J."/>
            <person name="Huang Q."/>
            <person name="Gao D."/>
            <person name="Wang J."/>
            <person name="Lang Y."/>
            <person name="Liu T."/>
            <person name="Li B."/>
            <person name="Bai Z."/>
            <person name="Luis Goicoechea J."/>
            <person name="Liang C."/>
            <person name="Chen C."/>
            <person name="Zhang W."/>
            <person name="Sun S."/>
            <person name="Liao Y."/>
            <person name="Zhang X."/>
            <person name="Yang L."/>
            <person name="Song C."/>
            <person name="Wang M."/>
            <person name="Shi J."/>
            <person name="Liu G."/>
            <person name="Liu J."/>
            <person name="Zhou H."/>
            <person name="Zhou W."/>
            <person name="Yu Q."/>
            <person name="An N."/>
            <person name="Chen Y."/>
            <person name="Cai Q."/>
            <person name="Wang B."/>
            <person name="Liu B."/>
            <person name="Min J."/>
            <person name="Huang Y."/>
            <person name="Wu H."/>
            <person name="Li Z."/>
            <person name="Zhang Y."/>
            <person name="Yin Y."/>
            <person name="Song W."/>
            <person name="Jiang J."/>
            <person name="Jackson S.A."/>
            <person name="Wing R.A."/>
            <person name="Wang J."/>
            <person name="Chen M."/>
        </authorList>
    </citation>
    <scope>NUCLEOTIDE SEQUENCE [LARGE SCALE GENOMIC DNA]</scope>
    <source>
        <strain evidence="1">cv. IRGC 101232</strain>
    </source>
</reference>
<dbReference type="Gramene" id="OB03G20410.1">
    <property type="protein sequence ID" value="OB03G20410.1"/>
    <property type="gene ID" value="OB03G20410"/>
</dbReference>
<sequence>MRLIQIFPWCWVGPSIWAAHISTRKFERLPNFHDGTISISEMTKHDHEHLLPHIPSFMVSSSPIHRYLAVSFRDLACFHPCPAASPDLHAEASDTSGAVHLYSSSSCSSD</sequence>
<dbReference type="HOGENOM" id="CLU_2174878_0_0_1"/>
<proteinExistence type="predicted"/>
<name>J3LLW5_ORYBR</name>
<keyword evidence="2" id="KW-1185">Reference proteome</keyword>